<dbReference type="SUPFAM" id="SSF53720">
    <property type="entry name" value="ALDH-like"/>
    <property type="match status" value="1"/>
</dbReference>
<dbReference type="Pfam" id="PF00171">
    <property type="entry name" value="Aldedh"/>
    <property type="match status" value="1"/>
</dbReference>
<dbReference type="InterPro" id="IPR029510">
    <property type="entry name" value="Ald_DH_CS_GLU"/>
</dbReference>
<dbReference type="GO" id="GO:0005739">
    <property type="term" value="C:mitochondrion"/>
    <property type="evidence" value="ECO:0000318"/>
    <property type="project" value="GO_Central"/>
</dbReference>
<comment type="similarity">
    <text evidence="2 5">Belongs to the aldehyde dehydrogenase family.</text>
</comment>
<dbReference type="PANTHER" id="PTHR43353">
    <property type="entry name" value="SUCCINATE-SEMIALDEHYDE DEHYDROGENASE, MITOCHONDRIAL"/>
    <property type="match status" value="1"/>
</dbReference>
<dbReference type="OMA" id="IVTGMPT"/>
<dbReference type="EnsemblMetazoa" id="XM_030997521">
    <property type="protein sequence ID" value="XP_030853381"/>
    <property type="gene ID" value="LOC115929154"/>
</dbReference>
<dbReference type="GO" id="GO:0009450">
    <property type="term" value="P:gamma-aminobutyric acid catabolic process"/>
    <property type="evidence" value="ECO:0000318"/>
    <property type="project" value="GO_Central"/>
</dbReference>
<dbReference type="RefSeq" id="XP_030853381.1">
    <property type="nucleotide sequence ID" value="XM_030997521.1"/>
</dbReference>
<reference evidence="8" key="1">
    <citation type="submission" date="2015-02" db="EMBL/GenBank/DDBJ databases">
        <title>Genome sequencing for Strongylocentrotus purpuratus.</title>
        <authorList>
            <person name="Murali S."/>
            <person name="Liu Y."/>
            <person name="Vee V."/>
            <person name="English A."/>
            <person name="Wang M."/>
            <person name="Skinner E."/>
            <person name="Han Y."/>
            <person name="Muzny D.M."/>
            <person name="Worley K.C."/>
            <person name="Gibbs R.A."/>
        </authorList>
    </citation>
    <scope>NUCLEOTIDE SEQUENCE</scope>
</reference>
<dbReference type="PANTHER" id="PTHR43353:SF5">
    <property type="entry name" value="SUCCINATE-SEMIALDEHYDE DEHYDROGENASE, MITOCHONDRIAL"/>
    <property type="match status" value="1"/>
</dbReference>
<dbReference type="FunFam" id="3.40.309.10:FF:000004">
    <property type="entry name" value="Succinate-semialdehyde dehydrogenase I"/>
    <property type="match status" value="1"/>
</dbReference>
<accession>A0A7M7PPM4</accession>
<protein>
    <recommendedName>
        <fullName evidence="6">Aldehyde dehydrogenase domain-containing protein</fullName>
    </recommendedName>
</protein>
<feature type="active site" evidence="4">
    <location>
        <position position="257"/>
    </location>
</feature>
<dbReference type="Gene3D" id="3.40.309.10">
    <property type="entry name" value="Aldehyde Dehydrogenase, Chain A, domain 2"/>
    <property type="match status" value="1"/>
</dbReference>
<comment type="pathway">
    <text evidence="1">Amino-acid degradation; 4-aminobutanoate degradation.</text>
</comment>
<dbReference type="GO" id="GO:0004777">
    <property type="term" value="F:succinate-semialdehyde dehydrogenase (NAD+) activity"/>
    <property type="evidence" value="ECO:0000318"/>
    <property type="project" value="GO_Central"/>
</dbReference>
<evidence type="ECO:0000256" key="4">
    <source>
        <dbReference type="PROSITE-ProRule" id="PRU10007"/>
    </source>
</evidence>
<dbReference type="InterPro" id="IPR016162">
    <property type="entry name" value="Ald_DH_N"/>
</dbReference>
<evidence type="ECO:0000259" key="6">
    <source>
        <dbReference type="Pfam" id="PF00171"/>
    </source>
</evidence>
<dbReference type="InterPro" id="IPR016161">
    <property type="entry name" value="Ald_DH/histidinol_DH"/>
</dbReference>
<dbReference type="CDD" id="cd07103">
    <property type="entry name" value="ALDH_F5_SSADH_GabD"/>
    <property type="match status" value="1"/>
</dbReference>
<name>A0A7M7PPM4_STRPU</name>
<keyword evidence="8" id="KW-1185">Reference proteome</keyword>
<dbReference type="Proteomes" id="UP000007110">
    <property type="component" value="Unassembled WGS sequence"/>
</dbReference>
<dbReference type="KEGG" id="spu:588907"/>
<evidence type="ECO:0000313" key="8">
    <source>
        <dbReference type="Proteomes" id="UP000007110"/>
    </source>
</evidence>
<dbReference type="GeneID" id="588907"/>
<dbReference type="InParanoid" id="A0A7M7PPM4"/>
<evidence type="ECO:0000256" key="1">
    <source>
        <dbReference type="ARBA" id="ARBA00005176"/>
    </source>
</evidence>
<dbReference type="InterPro" id="IPR016163">
    <property type="entry name" value="Ald_DH_C"/>
</dbReference>
<evidence type="ECO:0000256" key="2">
    <source>
        <dbReference type="ARBA" id="ARBA00009986"/>
    </source>
</evidence>
<dbReference type="InterPro" id="IPR015590">
    <property type="entry name" value="Aldehyde_DH_dom"/>
</dbReference>
<sequence length="485" mass="51658">MAPANPLIRDKSYIGGAWVPAKSGATFAVTNPATGELIANVTDSGAADTDRAIDVAHTAFKTWKKTTATERAAILNRFAQLMDENVENLAKIIIAENGKKMAEAQVEAQGAASCLRYYAEEATRTTGDVLVPHARGKRVLVIRQPVGVAGLITPWNFPLEMITRKAGAALAVGCTMVIKPSEDTPLSALALCDMAKKAGVPDGVFNVVPCSRPNAPAVGKVMCESLLVSKISFTGSTAVGKILLSQAASTVKKVSLELGGNSPLIVFDSANLEAAVMGAFFLRFYGAGQVCVSANRILVQEGIYDKFCEKMKQHVSGMVVGNGMDPKTSMGPLINQRGVEKVERHVQDAVKQGARILTGGNRSKLGGNFFEPTVICDVPTTALPCTEETFGPLASIVKFKTEEEAITIANNTRMGLAGYFYSNDMSQIWRVAEEMEVGQVGINDTFFFNNAAPFGGVKESGLGVESSKYGLHEFQNIKTMGFGLL</sequence>
<keyword evidence="3 5" id="KW-0560">Oxidoreductase</keyword>
<dbReference type="AlphaFoldDB" id="A0A7M7PPM4"/>
<reference evidence="7" key="2">
    <citation type="submission" date="2021-01" db="UniProtKB">
        <authorList>
            <consortium name="EnsemblMetazoa"/>
        </authorList>
    </citation>
    <scope>IDENTIFICATION</scope>
</reference>
<dbReference type="EnsemblMetazoa" id="XM_788569">
    <property type="protein sequence ID" value="XP_793662"/>
    <property type="gene ID" value="LOC588907"/>
</dbReference>
<dbReference type="InterPro" id="IPR050740">
    <property type="entry name" value="Aldehyde_DH_Superfamily"/>
</dbReference>
<dbReference type="KEGG" id="spu:115929154"/>
<feature type="domain" description="Aldehyde dehydrogenase" evidence="6">
    <location>
        <begin position="18"/>
        <end position="479"/>
    </location>
</feature>
<dbReference type="FunFam" id="3.40.605.10:FF:000005">
    <property type="entry name" value="Succinate-semialdehyde dehydrogenase I"/>
    <property type="match status" value="1"/>
</dbReference>
<evidence type="ECO:0000256" key="5">
    <source>
        <dbReference type="RuleBase" id="RU003345"/>
    </source>
</evidence>
<dbReference type="PROSITE" id="PS00687">
    <property type="entry name" value="ALDEHYDE_DEHYDR_GLU"/>
    <property type="match status" value="1"/>
</dbReference>
<dbReference type="OrthoDB" id="310895at2759"/>
<dbReference type="RefSeq" id="XP_793662.1">
    <property type="nucleotide sequence ID" value="XM_788569.5"/>
</dbReference>
<proteinExistence type="inferred from homology"/>
<evidence type="ECO:0000313" key="7">
    <source>
        <dbReference type="EnsemblMetazoa" id="XP_030853381"/>
    </source>
</evidence>
<organism evidence="7 8">
    <name type="scientific">Strongylocentrotus purpuratus</name>
    <name type="common">Purple sea urchin</name>
    <dbReference type="NCBI Taxonomy" id="7668"/>
    <lineage>
        <taxon>Eukaryota</taxon>
        <taxon>Metazoa</taxon>
        <taxon>Echinodermata</taxon>
        <taxon>Eleutherozoa</taxon>
        <taxon>Echinozoa</taxon>
        <taxon>Echinoidea</taxon>
        <taxon>Euechinoidea</taxon>
        <taxon>Echinacea</taxon>
        <taxon>Camarodonta</taxon>
        <taxon>Echinidea</taxon>
        <taxon>Strongylocentrotidae</taxon>
        <taxon>Strongylocentrotus</taxon>
    </lineage>
</organism>
<dbReference type="GeneID" id="115929154"/>
<evidence type="ECO:0000256" key="3">
    <source>
        <dbReference type="ARBA" id="ARBA00023002"/>
    </source>
</evidence>
<dbReference type="Gene3D" id="3.40.605.10">
    <property type="entry name" value="Aldehyde Dehydrogenase, Chain A, domain 1"/>
    <property type="match status" value="1"/>
</dbReference>